<evidence type="ECO:0000313" key="2">
    <source>
        <dbReference type="EMBL" id="QCY70370.1"/>
    </source>
</evidence>
<dbReference type="GO" id="GO:0016740">
    <property type="term" value="F:transferase activity"/>
    <property type="evidence" value="ECO:0007669"/>
    <property type="project" value="UniProtKB-KW"/>
</dbReference>
<dbReference type="Pfam" id="PF14542">
    <property type="entry name" value="Acetyltransf_CG"/>
    <property type="match status" value="1"/>
</dbReference>
<dbReference type="InterPro" id="IPR031165">
    <property type="entry name" value="GNAT_YJDJ"/>
</dbReference>
<dbReference type="OrthoDB" id="9793389at2"/>
<dbReference type="InterPro" id="IPR016181">
    <property type="entry name" value="Acyl_CoA_acyltransferase"/>
</dbReference>
<dbReference type="SUPFAM" id="SSF55729">
    <property type="entry name" value="Acyl-CoA N-acyltransferases (Nat)"/>
    <property type="match status" value="1"/>
</dbReference>
<keyword evidence="2" id="KW-0808">Transferase</keyword>
<dbReference type="AlphaFoldDB" id="A0A5B7X586"/>
<dbReference type="PANTHER" id="PTHR31435">
    <property type="entry name" value="PROTEIN NATD1"/>
    <property type="match status" value="1"/>
</dbReference>
<dbReference type="RefSeq" id="WP_139066929.1">
    <property type="nucleotide sequence ID" value="NZ_CP040812.1"/>
</dbReference>
<proteinExistence type="predicted"/>
<organism evidence="2 3">
    <name type="scientific">Antarcticibacterium flavum</name>
    <dbReference type="NCBI Taxonomy" id="2058175"/>
    <lineage>
        <taxon>Bacteria</taxon>
        <taxon>Pseudomonadati</taxon>
        <taxon>Bacteroidota</taxon>
        <taxon>Flavobacteriia</taxon>
        <taxon>Flavobacteriales</taxon>
        <taxon>Flavobacteriaceae</taxon>
        <taxon>Antarcticibacterium</taxon>
    </lineage>
</organism>
<dbReference type="PANTHER" id="PTHR31435:SF10">
    <property type="entry name" value="BSR4717 PROTEIN"/>
    <property type="match status" value="1"/>
</dbReference>
<accession>A0A5B7X586</accession>
<gene>
    <name evidence="2" type="ORF">FHG64_13670</name>
</gene>
<dbReference type="KEGG" id="afla:FHG64_13670"/>
<dbReference type="Gene3D" id="3.40.630.30">
    <property type="match status" value="1"/>
</dbReference>
<keyword evidence="3" id="KW-1185">Reference proteome</keyword>
<evidence type="ECO:0000259" key="1">
    <source>
        <dbReference type="PROSITE" id="PS51729"/>
    </source>
</evidence>
<dbReference type="Proteomes" id="UP000309016">
    <property type="component" value="Chromosome"/>
</dbReference>
<protein>
    <submittedName>
        <fullName evidence="2">N-acetyltransferase</fullName>
    </submittedName>
</protein>
<dbReference type="InterPro" id="IPR045057">
    <property type="entry name" value="Gcn5-rel_NAT"/>
</dbReference>
<name>A0A5B7X586_9FLAO</name>
<dbReference type="EMBL" id="CP040812">
    <property type="protein sequence ID" value="QCY70370.1"/>
    <property type="molecule type" value="Genomic_DNA"/>
</dbReference>
<evidence type="ECO:0000313" key="3">
    <source>
        <dbReference type="Proteomes" id="UP000309016"/>
    </source>
</evidence>
<sequence length="97" mass="11231">MSEEIKHKESDRRGMFYMEDDKGITSELTYSILDNGIMLIDHTETRQELEGKGLATRLVKKSVEFAREKNLKIDPLCPFAEVQFDQNKDYADVRADS</sequence>
<reference evidence="2 3" key="1">
    <citation type="submission" date="2019-06" db="EMBL/GenBank/DDBJ databases">
        <title>Complete genome sequence of Antarcticibacterium flavum KCTC 52984T from an Antarctic marine sediment.</title>
        <authorList>
            <person name="Lee Y.M."/>
            <person name="Shin S.C."/>
        </authorList>
    </citation>
    <scope>NUCLEOTIDE SEQUENCE [LARGE SCALE GENOMIC DNA]</scope>
    <source>
        <strain evidence="2 3">KCTC 52984</strain>
    </source>
</reference>
<feature type="domain" description="N-acetyltransferase" evidence="1">
    <location>
        <begin position="8"/>
        <end position="95"/>
    </location>
</feature>
<dbReference type="PROSITE" id="PS51729">
    <property type="entry name" value="GNAT_YJDJ"/>
    <property type="match status" value="1"/>
</dbReference>